<keyword evidence="2" id="KW-1185">Reference proteome</keyword>
<gene>
    <name evidence="1" type="ORF">EVAR_33390_1</name>
</gene>
<dbReference type="Proteomes" id="UP000299102">
    <property type="component" value="Unassembled WGS sequence"/>
</dbReference>
<name>A0A4C1X4B7_EUMVA</name>
<sequence>MFTWDKPPDFKDPISIKRSYEELSSCVQLSIKFKASSNNGSVNVGDVARVEPIIAGEKRLTGRRSVGRPATRWTGAGRQSIWWRYGGVWPPPVTDGR</sequence>
<reference evidence="1 2" key="1">
    <citation type="journal article" date="2019" name="Commun. Biol.">
        <title>The bagworm genome reveals a unique fibroin gene that provides high tensile strength.</title>
        <authorList>
            <person name="Kono N."/>
            <person name="Nakamura H."/>
            <person name="Ohtoshi R."/>
            <person name="Tomita M."/>
            <person name="Numata K."/>
            <person name="Arakawa K."/>
        </authorList>
    </citation>
    <scope>NUCLEOTIDE SEQUENCE [LARGE SCALE GENOMIC DNA]</scope>
</reference>
<proteinExistence type="predicted"/>
<evidence type="ECO:0000313" key="1">
    <source>
        <dbReference type="EMBL" id="GBP57147.1"/>
    </source>
</evidence>
<organism evidence="1 2">
    <name type="scientific">Eumeta variegata</name>
    <name type="common">Bagworm moth</name>
    <name type="synonym">Eumeta japonica</name>
    <dbReference type="NCBI Taxonomy" id="151549"/>
    <lineage>
        <taxon>Eukaryota</taxon>
        <taxon>Metazoa</taxon>
        <taxon>Ecdysozoa</taxon>
        <taxon>Arthropoda</taxon>
        <taxon>Hexapoda</taxon>
        <taxon>Insecta</taxon>
        <taxon>Pterygota</taxon>
        <taxon>Neoptera</taxon>
        <taxon>Endopterygota</taxon>
        <taxon>Lepidoptera</taxon>
        <taxon>Glossata</taxon>
        <taxon>Ditrysia</taxon>
        <taxon>Tineoidea</taxon>
        <taxon>Psychidae</taxon>
        <taxon>Oiketicinae</taxon>
        <taxon>Eumeta</taxon>
    </lineage>
</organism>
<accession>A0A4C1X4B7</accession>
<dbReference type="AlphaFoldDB" id="A0A4C1X4B7"/>
<comment type="caution">
    <text evidence="1">The sequence shown here is derived from an EMBL/GenBank/DDBJ whole genome shotgun (WGS) entry which is preliminary data.</text>
</comment>
<protein>
    <submittedName>
        <fullName evidence="1">Uncharacterized protein</fullName>
    </submittedName>
</protein>
<dbReference type="EMBL" id="BGZK01000709">
    <property type="protein sequence ID" value="GBP57147.1"/>
    <property type="molecule type" value="Genomic_DNA"/>
</dbReference>
<evidence type="ECO:0000313" key="2">
    <source>
        <dbReference type="Proteomes" id="UP000299102"/>
    </source>
</evidence>